<dbReference type="GO" id="GO:0009279">
    <property type="term" value="C:cell outer membrane"/>
    <property type="evidence" value="ECO:0007669"/>
    <property type="project" value="UniProtKB-SubCell"/>
</dbReference>
<dbReference type="PANTHER" id="PTHR30329:SF20">
    <property type="entry name" value="EXPORTED PROTEIN"/>
    <property type="match status" value="1"/>
</dbReference>
<reference evidence="7 8" key="1">
    <citation type="submission" date="2020-08" db="EMBL/GenBank/DDBJ databases">
        <title>Genomic Encyclopedia of Type Strains, Phase IV (KMG-IV): sequencing the most valuable type-strain genomes for metagenomic binning, comparative biology and taxonomic classification.</title>
        <authorList>
            <person name="Goeker M."/>
        </authorList>
    </citation>
    <scope>NUCLEOTIDE SEQUENCE [LARGE SCALE GENOMIC DNA]</scope>
    <source>
        <strain evidence="7 8">DSM 24163</strain>
    </source>
</reference>
<dbReference type="PROSITE" id="PS51123">
    <property type="entry name" value="OMPA_2"/>
    <property type="match status" value="1"/>
</dbReference>
<feature type="coiled-coil region" evidence="4">
    <location>
        <begin position="84"/>
        <end position="188"/>
    </location>
</feature>
<dbReference type="InterPro" id="IPR006664">
    <property type="entry name" value="OMP_bac"/>
</dbReference>
<accession>A0A7W8DAK5</accession>
<evidence type="ECO:0000256" key="5">
    <source>
        <dbReference type="SAM" id="SignalP"/>
    </source>
</evidence>
<dbReference type="Pfam" id="PF00691">
    <property type="entry name" value="OmpA"/>
    <property type="match status" value="1"/>
</dbReference>
<feature type="chain" id="PRO_5030859101" evidence="5">
    <location>
        <begin position="22"/>
        <end position="321"/>
    </location>
</feature>
<dbReference type="SUPFAM" id="SSF103088">
    <property type="entry name" value="OmpA-like"/>
    <property type="match status" value="1"/>
</dbReference>
<dbReference type="Gene3D" id="3.30.1330.60">
    <property type="entry name" value="OmpA-like domain"/>
    <property type="match status" value="1"/>
</dbReference>
<keyword evidence="8" id="KW-1185">Reference proteome</keyword>
<sequence>MNAVRTGLFLLALALAADAVAAPKVDPTVDRLRNELRALTSDPGLGDLAEAERIRAEQAIAALAAAGRREREALAYIAERRVDIARSAAEVQFQQRQLDQLEREKDRIVLQATQRDAELARLEAEKLRLQNLARQEETLRAQQNEASAIALSELSSAEAEQARRVAAAQQAEASLARQEADLAFAAAESLRLQLQSMTARSDARGQVMTLAGDAFASGQSSLRAEARSNLQRVVEFVNAYPGQPVLIEGHTDSQGSANLNQVLSQKRAEAVRDALIQDGVDGSRLSALGVGEDRPVADNASEDGRARNRRVEIVVQGAGAP</sequence>
<dbReference type="InterPro" id="IPR006690">
    <property type="entry name" value="OMPA-like_CS"/>
</dbReference>
<evidence type="ECO:0000256" key="1">
    <source>
        <dbReference type="ARBA" id="ARBA00004442"/>
    </source>
</evidence>
<keyword evidence="2 3" id="KW-0472">Membrane</keyword>
<evidence type="ECO:0000256" key="2">
    <source>
        <dbReference type="ARBA" id="ARBA00023136"/>
    </source>
</evidence>
<keyword evidence="5" id="KW-0732">Signal</keyword>
<evidence type="ECO:0000313" key="7">
    <source>
        <dbReference type="EMBL" id="MBB5209178.1"/>
    </source>
</evidence>
<feature type="domain" description="OmpA-like" evidence="6">
    <location>
        <begin position="202"/>
        <end position="319"/>
    </location>
</feature>
<evidence type="ECO:0000256" key="3">
    <source>
        <dbReference type="PROSITE-ProRule" id="PRU00473"/>
    </source>
</evidence>
<dbReference type="InterPro" id="IPR036737">
    <property type="entry name" value="OmpA-like_sf"/>
</dbReference>
<dbReference type="PROSITE" id="PS01068">
    <property type="entry name" value="OMPA_1"/>
    <property type="match status" value="1"/>
</dbReference>
<keyword evidence="4" id="KW-0175">Coiled coil</keyword>
<dbReference type="CDD" id="cd07185">
    <property type="entry name" value="OmpA_C-like"/>
    <property type="match status" value="1"/>
</dbReference>
<evidence type="ECO:0000256" key="4">
    <source>
        <dbReference type="SAM" id="Coils"/>
    </source>
</evidence>
<name>A0A7W8DAK5_9GAMM</name>
<dbReference type="EMBL" id="JACHHP010000005">
    <property type="protein sequence ID" value="MBB5209178.1"/>
    <property type="molecule type" value="Genomic_DNA"/>
</dbReference>
<evidence type="ECO:0000313" key="8">
    <source>
        <dbReference type="Proteomes" id="UP000521199"/>
    </source>
</evidence>
<dbReference type="InterPro" id="IPR050330">
    <property type="entry name" value="Bact_OuterMem_StrucFunc"/>
</dbReference>
<proteinExistence type="predicted"/>
<feature type="signal peptide" evidence="5">
    <location>
        <begin position="1"/>
        <end position="21"/>
    </location>
</feature>
<comment type="caution">
    <text evidence="7">The sequence shown here is derived from an EMBL/GenBank/DDBJ whole genome shotgun (WGS) entry which is preliminary data.</text>
</comment>
<dbReference type="Proteomes" id="UP000521199">
    <property type="component" value="Unassembled WGS sequence"/>
</dbReference>
<gene>
    <name evidence="7" type="ORF">HNQ52_002741</name>
</gene>
<comment type="subcellular location">
    <subcellularLocation>
        <location evidence="1">Cell outer membrane</location>
    </subcellularLocation>
</comment>
<organism evidence="7 8">
    <name type="scientific">Chiayiivirga flava</name>
    <dbReference type="NCBI Taxonomy" id="659595"/>
    <lineage>
        <taxon>Bacteria</taxon>
        <taxon>Pseudomonadati</taxon>
        <taxon>Pseudomonadota</taxon>
        <taxon>Gammaproteobacteria</taxon>
        <taxon>Lysobacterales</taxon>
        <taxon>Lysobacteraceae</taxon>
        <taxon>Chiayiivirga</taxon>
    </lineage>
</organism>
<dbReference type="AlphaFoldDB" id="A0A7W8DAK5"/>
<dbReference type="InterPro" id="IPR006665">
    <property type="entry name" value="OmpA-like"/>
</dbReference>
<dbReference type="RefSeq" id="WP_183961723.1">
    <property type="nucleotide sequence ID" value="NZ_JACHHP010000005.1"/>
</dbReference>
<evidence type="ECO:0000259" key="6">
    <source>
        <dbReference type="PROSITE" id="PS51123"/>
    </source>
</evidence>
<dbReference type="PRINTS" id="PR01021">
    <property type="entry name" value="OMPADOMAIN"/>
</dbReference>
<protein>
    <submittedName>
        <fullName evidence="7">Outer membrane protein OmpA-like peptidoglycan-associated protein</fullName>
    </submittedName>
</protein>
<dbReference type="PANTHER" id="PTHR30329">
    <property type="entry name" value="STATOR ELEMENT OF FLAGELLAR MOTOR COMPLEX"/>
    <property type="match status" value="1"/>
</dbReference>